<reference evidence="2 3" key="1">
    <citation type="submission" date="2024-01" db="EMBL/GenBank/DDBJ databases">
        <title>A telomere-to-telomere, gap-free genome of sweet tea (Lithocarpus litseifolius).</title>
        <authorList>
            <person name="Zhou J."/>
        </authorList>
    </citation>
    <scope>NUCLEOTIDE SEQUENCE [LARGE SCALE GENOMIC DNA]</scope>
    <source>
        <strain evidence="2">Zhou-2022a</strain>
        <tissue evidence="2">Leaf</tissue>
    </source>
</reference>
<feature type="region of interest" description="Disordered" evidence="1">
    <location>
        <begin position="423"/>
        <end position="473"/>
    </location>
</feature>
<feature type="compositionally biased region" description="Acidic residues" evidence="1">
    <location>
        <begin position="498"/>
        <end position="508"/>
    </location>
</feature>
<evidence type="ECO:0000256" key="1">
    <source>
        <dbReference type="SAM" id="MobiDB-lite"/>
    </source>
</evidence>
<evidence type="ECO:0008006" key="4">
    <source>
        <dbReference type="Google" id="ProtNLM"/>
    </source>
</evidence>
<proteinExistence type="predicted"/>
<dbReference type="Proteomes" id="UP001459277">
    <property type="component" value="Unassembled WGS sequence"/>
</dbReference>
<gene>
    <name evidence="2" type="ORF">SO802_017551</name>
</gene>
<keyword evidence="3" id="KW-1185">Reference proteome</keyword>
<accession>A0AAW2CJN4</accession>
<feature type="region of interest" description="Disordered" evidence="1">
    <location>
        <begin position="498"/>
        <end position="559"/>
    </location>
</feature>
<dbReference type="PANTHER" id="PTHR46033">
    <property type="entry name" value="PROTEIN MAIN-LIKE 2"/>
    <property type="match status" value="1"/>
</dbReference>
<evidence type="ECO:0000313" key="3">
    <source>
        <dbReference type="Proteomes" id="UP001459277"/>
    </source>
</evidence>
<feature type="compositionally biased region" description="Polar residues" evidence="1">
    <location>
        <begin position="429"/>
        <end position="442"/>
    </location>
</feature>
<organism evidence="2 3">
    <name type="scientific">Lithocarpus litseifolius</name>
    <dbReference type="NCBI Taxonomy" id="425828"/>
    <lineage>
        <taxon>Eukaryota</taxon>
        <taxon>Viridiplantae</taxon>
        <taxon>Streptophyta</taxon>
        <taxon>Embryophyta</taxon>
        <taxon>Tracheophyta</taxon>
        <taxon>Spermatophyta</taxon>
        <taxon>Magnoliopsida</taxon>
        <taxon>eudicotyledons</taxon>
        <taxon>Gunneridae</taxon>
        <taxon>Pentapetalae</taxon>
        <taxon>rosids</taxon>
        <taxon>fabids</taxon>
        <taxon>Fagales</taxon>
        <taxon>Fagaceae</taxon>
        <taxon>Lithocarpus</taxon>
    </lineage>
</organism>
<evidence type="ECO:0000313" key="2">
    <source>
        <dbReference type="EMBL" id="KAK9997948.1"/>
    </source>
</evidence>
<dbReference type="InterPro" id="IPR044824">
    <property type="entry name" value="MAIN-like"/>
</dbReference>
<feature type="compositionally biased region" description="Polar residues" evidence="1">
    <location>
        <begin position="1"/>
        <end position="11"/>
    </location>
</feature>
<name>A0AAW2CJN4_9ROSI</name>
<sequence>MSSTKGDSSSCYKGKEVATNDPPAETVGGKVPHFESDCSEEEEGGRDLGSECLPLIDLWYNTHIHFLVVPGDYLPPSSGRMWLSICYCDIGVSWASLASSIPDLDIRQGTSLPVPILFEFGSGTSLGWKKWVDMELSDQAGVLNAIVSSRCLSNYRDLFNLRHLVCRWCNATHTFFLSCDEITMTLDDVENQLLLPILSDTENLFWERYARHLAKCKSVCFAKEKYQSCSKVITDFCGRFAFDFPLAYRWVGLKPFGHPAVEFFDKGVGFSWRAYRDLRSGFTCADLAMGPFMATTGTTTPLTAFDERGITYLAPIRYVHYSANRVRRQFGLDRTYSMTSLLSWSLLLLSGLSYALVPLSFGSGWEKKVKVVNLLSHAKNGSVSWTAKPKFAKRDDDSSKTCICLVPYKGGLPPISSIVLESSPPPSARTCSSRCSTASKPNPSALRPSVDVPPSSRVRGSKRKTSPLAPSVTAERRVMASAFAAAAQGAPIGFNEGSEEVFEESEDEPVMKTRVSDSDEDNDGDKQEAEPMGPSPIEVAPTSRFEVSSSSATIPNPAKTNDLDPSELWCAGSLYVDFHGFRVPEKCITGLEAVYSSRGDFMQGFLLDLSMREHFLKLLQSVMNNIEHNFIDIVFVERISQWRAAVQKLIRVGFAEFLLDHLREITWSFFMKKV</sequence>
<feature type="region of interest" description="Disordered" evidence="1">
    <location>
        <begin position="1"/>
        <end position="45"/>
    </location>
</feature>
<dbReference type="EMBL" id="JAZDWU010000006">
    <property type="protein sequence ID" value="KAK9997948.1"/>
    <property type="molecule type" value="Genomic_DNA"/>
</dbReference>
<dbReference type="PANTHER" id="PTHR46033:SF80">
    <property type="entry name" value="PROTEIN MAIN-LIKE 2-LIKE"/>
    <property type="match status" value="1"/>
</dbReference>
<dbReference type="GO" id="GO:0010073">
    <property type="term" value="P:meristem maintenance"/>
    <property type="evidence" value="ECO:0007669"/>
    <property type="project" value="InterPro"/>
</dbReference>
<comment type="caution">
    <text evidence="2">The sequence shown here is derived from an EMBL/GenBank/DDBJ whole genome shotgun (WGS) entry which is preliminary data.</text>
</comment>
<protein>
    <recommendedName>
        <fullName evidence="4">Aminotransferase-like plant mobile domain-containing protein</fullName>
    </recommendedName>
</protein>
<dbReference type="AlphaFoldDB" id="A0AAW2CJN4"/>
<feature type="compositionally biased region" description="Polar residues" evidence="1">
    <location>
        <begin position="545"/>
        <end position="554"/>
    </location>
</feature>